<evidence type="ECO:0000256" key="1">
    <source>
        <dbReference type="SAM" id="MobiDB-lite"/>
    </source>
</evidence>
<name>F2CXK2_HORVV</name>
<organism evidence="2">
    <name type="scientific">Hordeum vulgare subsp. vulgare</name>
    <name type="common">Domesticated barley</name>
    <dbReference type="NCBI Taxonomy" id="112509"/>
    <lineage>
        <taxon>Eukaryota</taxon>
        <taxon>Viridiplantae</taxon>
        <taxon>Streptophyta</taxon>
        <taxon>Embryophyta</taxon>
        <taxon>Tracheophyta</taxon>
        <taxon>Spermatophyta</taxon>
        <taxon>Magnoliopsida</taxon>
        <taxon>Liliopsida</taxon>
        <taxon>Poales</taxon>
        <taxon>Poaceae</taxon>
        <taxon>BOP clade</taxon>
        <taxon>Pooideae</taxon>
        <taxon>Triticodae</taxon>
        <taxon>Triticeae</taxon>
        <taxon>Hordeinae</taxon>
        <taxon>Hordeum</taxon>
    </lineage>
</organism>
<feature type="compositionally biased region" description="Basic residues" evidence="1">
    <location>
        <begin position="12"/>
        <end position="27"/>
    </location>
</feature>
<feature type="region of interest" description="Disordered" evidence="1">
    <location>
        <begin position="1"/>
        <end position="48"/>
    </location>
</feature>
<dbReference type="AlphaFoldDB" id="F2CXK2"/>
<protein>
    <submittedName>
        <fullName evidence="2">Predicted protein</fullName>
    </submittedName>
</protein>
<proteinExistence type="evidence at transcript level"/>
<sequence>MSSLFHEAPPPRQRRVNPRPNSLRKHLLPPARPLNNNSAWPVVDDDHT</sequence>
<evidence type="ECO:0000313" key="2">
    <source>
        <dbReference type="EMBL" id="BAJ87573.1"/>
    </source>
</evidence>
<dbReference type="EMBL" id="AK356355">
    <property type="protein sequence ID" value="BAJ87573.1"/>
    <property type="molecule type" value="mRNA"/>
</dbReference>
<accession>F2CXK2</accession>
<reference evidence="2" key="1">
    <citation type="journal article" date="2011" name="Plant Physiol.">
        <title>Comprehensive sequence analysis of 24,783 barley full-length cDNAs derived from 12 clone libraries.</title>
        <authorList>
            <person name="Matsumoto T."/>
            <person name="Tanaka T."/>
            <person name="Sakai H."/>
            <person name="Amano N."/>
            <person name="Kanamori H."/>
            <person name="Kurita K."/>
            <person name="Kikuta A."/>
            <person name="Kamiya K."/>
            <person name="Yamamoto M."/>
            <person name="Ikawa H."/>
            <person name="Fujii N."/>
            <person name="Hori K."/>
            <person name="Itoh T."/>
            <person name="Sato K."/>
        </authorList>
    </citation>
    <scope>NUCLEOTIDE SEQUENCE</scope>
    <source>
        <tissue evidence="2">Shoot</tissue>
    </source>
</reference>